<dbReference type="SMART" id="SM00220">
    <property type="entry name" value="S_TKc"/>
    <property type="match status" value="1"/>
</dbReference>
<keyword evidence="3" id="KW-0808">Transferase</keyword>
<evidence type="ECO:0000313" key="11">
    <source>
        <dbReference type="Proteomes" id="UP001152646"/>
    </source>
</evidence>
<dbReference type="GO" id="GO:0050684">
    <property type="term" value="P:regulation of mRNA processing"/>
    <property type="evidence" value="ECO:0007669"/>
    <property type="project" value="TreeGrafter"/>
</dbReference>
<dbReference type="PROSITE" id="PS50011">
    <property type="entry name" value="PROTEIN_KINASE_DOM"/>
    <property type="match status" value="1"/>
</dbReference>
<proteinExistence type="predicted"/>
<dbReference type="SUPFAM" id="SSF56112">
    <property type="entry name" value="Protein kinase-like (PK-like)"/>
    <property type="match status" value="1"/>
</dbReference>
<dbReference type="Gene3D" id="1.10.510.10">
    <property type="entry name" value="Transferase(Phosphotransferase) domain 1"/>
    <property type="match status" value="1"/>
</dbReference>
<gene>
    <name evidence="10" type="ORF">PSALAMII_LOCUS5259</name>
</gene>
<dbReference type="Pfam" id="PF00069">
    <property type="entry name" value="Pkinase"/>
    <property type="match status" value="1"/>
</dbReference>
<evidence type="ECO:0000256" key="8">
    <source>
        <dbReference type="ARBA" id="ARBA00048679"/>
    </source>
</evidence>
<evidence type="ECO:0000256" key="6">
    <source>
        <dbReference type="ARBA" id="ARBA00022840"/>
    </source>
</evidence>
<dbReference type="EC" id="2.7.11.1" evidence="1"/>
<keyword evidence="2" id="KW-0723">Serine/threonine-protein kinase</keyword>
<keyword evidence="4" id="KW-0547">Nucleotide-binding</keyword>
<sequence>MLRPGVHLRIASSCIGLGKRAMTGPRAPLARRVFPCAGWDIIDPSHKVEEELIPSYKSENFYPARIGEVFNHRYQVVGKLGYGSSATVWLCRDLVDHRYVSLKINTVSATVAREIEVYGHLKTIKSSHAGQSCLRPLIEFFQAQSPDGYGTHDCLVHPPLGISLDQLTALLPDGVMTSAMVRTTMRNILAALDFLHTEAGVIHTDLQPNNILLGIKDDSILSQFEQAEFETPIPRKVLKDRTIYLSRPLRISYGTPVLCDLGEARVGTDQQWGDIMPDIYRAPEVILGMAWDSKVDIWNVGMLMWDLFEHRHLFKARNSARELDDGCHLAEMQAVLGRPPAEFLGRSERSHLFWDKNGDWKNAASIPDYDLYTLEGRLEGDGNENFLSFLRRMLRWLPEERASAKDLLFDPWLMHGLFK</sequence>
<evidence type="ECO:0000256" key="3">
    <source>
        <dbReference type="ARBA" id="ARBA00022679"/>
    </source>
</evidence>
<keyword evidence="6" id="KW-0067">ATP-binding</keyword>
<dbReference type="AlphaFoldDB" id="A0A9W4J7H5"/>
<protein>
    <recommendedName>
        <fullName evidence="1">non-specific serine/threonine protein kinase</fullName>
        <ecNumber evidence="1">2.7.11.1</ecNumber>
    </recommendedName>
</protein>
<dbReference type="GO" id="GO:0004674">
    <property type="term" value="F:protein serine/threonine kinase activity"/>
    <property type="evidence" value="ECO:0007669"/>
    <property type="project" value="UniProtKB-KW"/>
</dbReference>
<evidence type="ECO:0000256" key="7">
    <source>
        <dbReference type="ARBA" id="ARBA00047899"/>
    </source>
</evidence>
<keyword evidence="5" id="KW-0418">Kinase</keyword>
<dbReference type="GO" id="GO:0000245">
    <property type="term" value="P:spliceosomal complex assembly"/>
    <property type="evidence" value="ECO:0007669"/>
    <property type="project" value="TreeGrafter"/>
</dbReference>
<evidence type="ECO:0000256" key="4">
    <source>
        <dbReference type="ARBA" id="ARBA00022741"/>
    </source>
</evidence>
<dbReference type="OrthoDB" id="5979581at2759"/>
<feature type="domain" description="Protein kinase" evidence="9">
    <location>
        <begin position="74"/>
        <end position="413"/>
    </location>
</feature>
<dbReference type="InterPro" id="IPR000719">
    <property type="entry name" value="Prot_kinase_dom"/>
</dbReference>
<reference evidence="10" key="1">
    <citation type="submission" date="2021-07" db="EMBL/GenBank/DDBJ databases">
        <authorList>
            <person name="Branca A.L. A."/>
        </authorList>
    </citation>
    <scope>NUCLEOTIDE SEQUENCE</scope>
</reference>
<dbReference type="InterPro" id="IPR011009">
    <property type="entry name" value="Kinase-like_dom_sf"/>
</dbReference>
<comment type="caution">
    <text evidence="10">The sequence shown here is derived from an EMBL/GenBank/DDBJ whole genome shotgun (WGS) entry which is preliminary data.</text>
</comment>
<dbReference type="PANTHER" id="PTHR47634:SF9">
    <property type="entry name" value="PROTEIN KINASE DOMAIN-CONTAINING PROTEIN-RELATED"/>
    <property type="match status" value="1"/>
</dbReference>
<evidence type="ECO:0000256" key="5">
    <source>
        <dbReference type="ARBA" id="ARBA00022777"/>
    </source>
</evidence>
<accession>A0A9W4J7H5</accession>
<dbReference type="InterPro" id="IPR051334">
    <property type="entry name" value="SRPK"/>
</dbReference>
<evidence type="ECO:0000256" key="2">
    <source>
        <dbReference type="ARBA" id="ARBA00022527"/>
    </source>
</evidence>
<name>A0A9W4J7H5_9EURO</name>
<dbReference type="EMBL" id="CAJVPA010000183">
    <property type="protein sequence ID" value="CAG8374048.1"/>
    <property type="molecule type" value="Genomic_DNA"/>
</dbReference>
<evidence type="ECO:0000259" key="9">
    <source>
        <dbReference type="PROSITE" id="PS50011"/>
    </source>
</evidence>
<dbReference type="GO" id="GO:0005524">
    <property type="term" value="F:ATP binding"/>
    <property type="evidence" value="ECO:0007669"/>
    <property type="project" value="UniProtKB-KW"/>
</dbReference>
<dbReference type="Proteomes" id="UP001152646">
    <property type="component" value="Unassembled WGS sequence"/>
</dbReference>
<evidence type="ECO:0000256" key="1">
    <source>
        <dbReference type="ARBA" id="ARBA00012513"/>
    </source>
</evidence>
<organism evidence="10 11">
    <name type="scientific">Penicillium salamii</name>
    <dbReference type="NCBI Taxonomy" id="1612424"/>
    <lineage>
        <taxon>Eukaryota</taxon>
        <taxon>Fungi</taxon>
        <taxon>Dikarya</taxon>
        <taxon>Ascomycota</taxon>
        <taxon>Pezizomycotina</taxon>
        <taxon>Eurotiomycetes</taxon>
        <taxon>Eurotiomycetidae</taxon>
        <taxon>Eurotiales</taxon>
        <taxon>Aspergillaceae</taxon>
        <taxon>Penicillium</taxon>
    </lineage>
</organism>
<comment type="catalytic activity">
    <reaction evidence="8">
        <text>L-seryl-[protein] + ATP = O-phospho-L-seryl-[protein] + ADP + H(+)</text>
        <dbReference type="Rhea" id="RHEA:17989"/>
        <dbReference type="Rhea" id="RHEA-COMP:9863"/>
        <dbReference type="Rhea" id="RHEA-COMP:11604"/>
        <dbReference type="ChEBI" id="CHEBI:15378"/>
        <dbReference type="ChEBI" id="CHEBI:29999"/>
        <dbReference type="ChEBI" id="CHEBI:30616"/>
        <dbReference type="ChEBI" id="CHEBI:83421"/>
        <dbReference type="ChEBI" id="CHEBI:456216"/>
        <dbReference type="EC" id="2.7.11.1"/>
    </reaction>
</comment>
<evidence type="ECO:0000313" key="10">
    <source>
        <dbReference type="EMBL" id="CAG8374048.1"/>
    </source>
</evidence>
<dbReference type="PANTHER" id="PTHR47634">
    <property type="entry name" value="PROTEIN KINASE DOMAIN-CONTAINING PROTEIN-RELATED"/>
    <property type="match status" value="1"/>
</dbReference>
<dbReference type="Gene3D" id="3.30.200.20">
    <property type="entry name" value="Phosphorylase Kinase, domain 1"/>
    <property type="match status" value="1"/>
</dbReference>
<comment type="catalytic activity">
    <reaction evidence="7">
        <text>L-threonyl-[protein] + ATP = O-phospho-L-threonyl-[protein] + ADP + H(+)</text>
        <dbReference type="Rhea" id="RHEA:46608"/>
        <dbReference type="Rhea" id="RHEA-COMP:11060"/>
        <dbReference type="Rhea" id="RHEA-COMP:11605"/>
        <dbReference type="ChEBI" id="CHEBI:15378"/>
        <dbReference type="ChEBI" id="CHEBI:30013"/>
        <dbReference type="ChEBI" id="CHEBI:30616"/>
        <dbReference type="ChEBI" id="CHEBI:61977"/>
        <dbReference type="ChEBI" id="CHEBI:456216"/>
        <dbReference type="EC" id="2.7.11.1"/>
    </reaction>
</comment>